<gene>
    <name evidence="1" type="ORF">ACFQ3F_21170</name>
</gene>
<accession>A0ABW3W7F4</accession>
<dbReference type="RefSeq" id="WP_367919597.1">
    <property type="nucleotide sequence ID" value="NZ_BAABAC010000023.1"/>
</dbReference>
<dbReference type="InterPro" id="IPR019587">
    <property type="entry name" value="Polyketide_cyclase/dehydratase"/>
</dbReference>
<name>A0ABW3W7F4_9ACTN</name>
<proteinExistence type="predicted"/>
<dbReference type="SUPFAM" id="SSF55961">
    <property type="entry name" value="Bet v1-like"/>
    <property type="match status" value="1"/>
</dbReference>
<protein>
    <submittedName>
        <fullName evidence="1">SRPBCC family protein</fullName>
    </submittedName>
</protein>
<reference evidence="2" key="1">
    <citation type="journal article" date="2019" name="Int. J. Syst. Evol. Microbiol.">
        <title>The Global Catalogue of Microorganisms (GCM) 10K type strain sequencing project: providing services to taxonomists for standard genome sequencing and annotation.</title>
        <authorList>
            <consortium name="The Broad Institute Genomics Platform"/>
            <consortium name="The Broad Institute Genome Sequencing Center for Infectious Disease"/>
            <person name="Wu L."/>
            <person name="Ma J."/>
        </authorList>
    </citation>
    <scope>NUCLEOTIDE SEQUENCE [LARGE SCALE GENOMIC DNA]</scope>
    <source>
        <strain evidence="2">CCUG 52478</strain>
    </source>
</reference>
<comment type="caution">
    <text evidence="1">The sequence shown here is derived from an EMBL/GenBank/DDBJ whole genome shotgun (WGS) entry which is preliminary data.</text>
</comment>
<dbReference type="InterPro" id="IPR023393">
    <property type="entry name" value="START-like_dom_sf"/>
</dbReference>
<dbReference type="Proteomes" id="UP001597229">
    <property type="component" value="Unassembled WGS sequence"/>
</dbReference>
<dbReference type="PANTHER" id="PTHR39332">
    <property type="entry name" value="BLL4707 PROTEIN"/>
    <property type="match status" value="1"/>
</dbReference>
<sequence>MTTLRSHAVLNVPAAEVWEVIRDVSRIASWFPAMSSSTGDDRHRAVVLGDGSTLEEDIVTLDDTRRRLQYRAVGGDLPVTSHLGTVDVIDLDADRTIVVYSTEIEPAELAPAFDAAISEAVAGLGGFLDRGSRRQAATAHS</sequence>
<evidence type="ECO:0000313" key="1">
    <source>
        <dbReference type="EMBL" id="MFD1250319.1"/>
    </source>
</evidence>
<dbReference type="Gene3D" id="3.30.530.20">
    <property type="match status" value="1"/>
</dbReference>
<dbReference type="Pfam" id="PF10604">
    <property type="entry name" value="Polyketide_cyc2"/>
    <property type="match status" value="1"/>
</dbReference>
<evidence type="ECO:0000313" key="2">
    <source>
        <dbReference type="Proteomes" id="UP001597229"/>
    </source>
</evidence>
<keyword evidence="2" id="KW-1185">Reference proteome</keyword>
<dbReference type="EMBL" id="JBHTLX010000023">
    <property type="protein sequence ID" value="MFD1250319.1"/>
    <property type="molecule type" value="Genomic_DNA"/>
</dbReference>
<organism evidence="1 2">
    <name type="scientific">Nocardioides ginsengisoli</name>
    <dbReference type="NCBI Taxonomy" id="363868"/>
    <lineage>
        <taxon>Bacteria</taxon>
        <taxon>Bacillati</taxon>
        <taxon>Actinomycetota</taxon>
        <taxon>Actinomycetes</taxon>
        <taxon>Propionibacteriales</taxon>
        <taxon>Nocardioidaceae</taxon>
        <taxon>Nocardioides</taxon>
    </lineage>
</organism>
<dbReference type="PANTHER" id="PTHR39332:SF7">
    <property type="entry name" value="SRPBCC FAMILY PROTEIN"/>
    <property type="match status" value="1"/>
</dbReference>
<dbReference type="CDD" id="cd07821">
    <property type="entry name" value="PYR_PYL_RCAR_like"/>
    <property type="match status" value="1"/>
</dbReference>